<gene>
    <name evidence="7" type="ORF">CYY_007295</name>
</gene>
<comment type="caution">
    <text evidence="7">The sequence shown here is derived from an EMBL/GenBank/DDBJ whole genome shotgun (WGS) entry which is preliminary data.</text>
</comment>
<organism evidence="7 8">
    <name type="scientific">Polysphondylium violaceum</name>
    <dbReference type="NCBI Taxonomy" id="133409"/>
    <lineage>
        <taxon>Eukaryota</taxon>
        <taxon>Amoebozoa</taxon>
        <taxon>Evosea</taxon>
        <taxon>Eumycetozoa</taxon>
        <taxon>Dictyostelia</taxon>
        <taxon>Dictyosteliales</taxon>
        <taxon>Dictyosteliaceae</taxon>
        <taxon>Polysphondylium</taxon>
    </lineage>
</organism>
<sequence length="318" mass="36392">MKLFIPIVIVLSIICFHIQIGTTQSQQSVDPWIFQQRDLLYQNIIDATHIPSLFNADNSNNCLWGLRLQFHWQYNSGRLEATGSNINQQSWWADMNYFLSVIPYLAAMRANLVPQVIITPPSDPMIASKVCTTFETCNSTMMARWYNFFETIVAHQNGSSSTTDSELLEIMWMAHTESIHVALEKFDRELKLFSEKESKFGFGWANFVEVISIVNFNTNFTQVTTLSADLPNRMLKFTDFPPFITNMTKDMNNIVLAIHSIADLAKTPLWNPFLDTLRAICKKPACQTLIDNKIQEFVSHPIPTILDILFNIMSSCSK</sequence>
<evidence type="ECO:0000256" key="1">
    <source>
        <dbReference type="ARBA" id="ARBA00004613"/>
    </source>
</evidence>
<dbReference type="AlphaFoldDB" id="A0A8J4PPT8"/>
<proteinExistence type="inferred from homology"/>
<accession>A0A8J4PPT8</accession>
<dbReference type="EMBL" id="AJWJ01000381">
    <property type="protein sequence ID" value="KAF2071379.1"/>
    <property type="molecule type" value="Genomic_DNA"/>
</dbReference>
<reference evidence="7" key="1">
    <citation type="submission" date="2020-01" db="EMBL/GenBank/DDBJ databases">
        <title>Development of genomics and gene disruption for Polysphondylium violaceum indicates a role for the polyketide synthase stlB in stalk morphogenesis.</title>
        <authorList>
            <person name="Narita B."/>
            <person name="Kawabe Y."/>
            <person name="Kin K."/>
            <person name="Saito T."/>
            <person name="Gibbs R."/>
            <person name="Kuspa A."/>
            <person name="Muzny D."/>
            <person name="Queller D."/>
            <person name="Richards S."/>
            <person name="Strassman J."/>
            <person name="Sucgang R."/>
            <person name="Worley K."/>
            <person name="Schaap P."/>
        </authorList>
    </citation>
    <scope>NUCLEOTIDE SEQUENCE</scope>
    <source>
        <strain evidence="7">QSvi11</strain>
    </source>
</reference>
<keyword evidence="8" id="KW-1185">Reference proteome</keyword>
<comment type="similarity">
    <text evidence="2">Belongs to the LEG1 family.</text>
</comment>
<dbReference type="Pfam" id="PF05612">
    <property type="entry name" value="Leg1"/>
    <property type="match status" value="1"/>
</dbReference>
<keyword evidence="5" id="KW-0325">Glycoprotein</keyword>
<dbReference type="Proteomes" id="UP000695562">
    <property type="component" value="Unassembled WGS sequence"/>
</dbReference>
<dbReference type="GO" id="GO:0005615">
    <property type="term" value="C:extracellular space"/>
    <property type="evidence" value="ECO:0007669"/>
    <property type="project" value="TreeGrafter"/>
</dbReference>
<evidence type="ECO:0000256" key="5">
    <source>
        <dbReference type="ARBA" id="ARBA00023180"/>
    </source>
</evidence>
<evidence type="ECO:0000256" key="2">
    <source>
        <dbReference type="ARBA" id="ARBA00009122"/>
    </source>
</evidence>
<protein>
    <submittedName>
        <fullName evidence="7">Uncharacterized protein</fullName>
    </submittedName>
</protein>
<evidence type="ECO:0000256" key="6">
    <source>
        <dbReference type="SAM" id="SignalP"/>
    </source>
</evidence>
<feature type="signal peptide" evidence="6">
    <location>
        <begin position="1"/>
        <end position="25"/>
    </location>
</feature>
<feature type="chain" id="PRO_5035227795" evidence="6">
    <location>
        <begin position="26"/>
        <end position="318"/>
    </location>
</feature>
<keyword evidence="3" id="KW-0964">Secreted</keyword>
<name>A0A8J4PPT8_9MYCE</name>
<evidence type="ECO:0000313" key="7">
    <source>
        <dbReference type="EMBL" id="KAF2071379.1"/>
    </source>
</evidence>
<evidence type="ECO:0000313" key="8">
    <source>
        <dbReference type="Proteomes" id="UP000695562"/>
    </source>
</evidence>
<keyword evidence="4 6" id="KW-0732">Signal</keyword>
<dbReference type="InterPro" id="IPR008499">
    <property type="entry name" value="Leg1"/>
</dbReference>
<evidence type="ECO:0000256" key="4">
    <source>
        <dbReference type="ARBA" id="ARBA00022729"/>
    </source>
</evidence>
<comment type="subcellular location">
    <subcellularLocation>
        <location evidence="1">Secreted</location>
    </subcellularLocation>
</comment>
<dbReference type="OrthoDB" id="17046at2759"/>
<dbReference type="PANTHER" id="PTHR18820:SF1">
    <property type="entry name" value="PROTEIN LEG1 HOMOLOG"/>
    <property type="match status" value="1"/>
</dbReference>
<evidence type="ECO:0000256" key="3">
    <source>
        <dbReference type="ARBA" id="ARBA00022525"/>
    </source>
</evidence>
<dbReference type="PANTHER" id="PTHR18820">
    <property type="entry name" value="LEG1"/>
    <property type="match status" value="1"/>
</dbReference>